<gene>
    <name evidence="1" type="ORF">GCM10012289_07830</name>
</gene>
<organism evidence="1 2">
    <name type="scientific">Nonomuraea cavernae</name>
    <dbReference type="NCBI Taxonomy" id="2045107"/>
    <lineage>
        <taxon>Bacteria</taxon>
        <taxon>Bacillati</taxon>
        <taxon>Actinomycetota</taxon>
        <taxon>Actinomycetes</taxon>
        <taxon>Streptosporangiales</taxon>
        <taxon>Streptosporangiaceae</taxon>
        <taxon>Nonomuraea</taxon>
    </lineage>
</organism>
<evidence type="ECO:0000313" key="1">
    <source>
        <dbReference type="EMBL" id="GGO62656.1"/>
    </source>
</evidence>
<dbReference type="EMBL" id="BMNH01000001">
    <property type="protein sequence ID" value="GGO62656.1"/>
    <property type="molecule type" value="Genomic_DNA"/>
</dbReference>
<sequence>MISELFAEITRSVLWEAPEAGRRATKRRSGCAVPARRGLISVSLAFATEAAGHDRENQDFVGATPDAVVVLDVAVAI</sequence>
<dbReference type="Proteomes" id="UP000646523">
    <property type="component" value="Unassembled WGS sequence"/>
</dbReference>
<proteinExistence type="predicted"/>
<name>A0A918DGA8_9ACTN</name>
<dbReference type="AlphaFoldDB" id="A0A918DGA8"/>
<protein>
    <submittedName>
        <fullName evidence="1">Uncharacterized protein</fullName>
    </submittedName>
</protein>
<evidence type="ECO:0000313" key="2">
    <source>
        <dbReference type="Proteomes" id="UP000646523"/>
    </source>
</evidence>
<comment type="caution">
    <text evidence="1">The sequence shown here is derived from an EMBL/GenBank/DDBJ whole genome shotgun (WGS) entry which is preliminary data.</text>
</comment>
<reference evidence="1" key="2">
    <citation type="submission" date="2020-09" db="EMBL/GenBank/DDBJ databases">
        <authorList>
            <person name="Sun Q."/>
            <person name="Zhou Y."/>
        </authorList>
    </citation>
    <scope>NUCLEOTIDE SEQUENCE</scope>
    <source>
        <strain evidence="1">CGMCC 4.7368</strain>
    </source>
</reference>
<keyword evidence="2" id="KW-1185">Reference proteome</keyword>
<accession>A0A918DGA8</accession>
<reference evidence="1" key="1">
    <citation type="journal article" date="2014" name="Int. J. Syst. Evol. Microbiol.">
        <title>Complete genome sequence of Corynebacterium casei LMG S-19264T (=DSM 44701T), isolated from a smear-ripened cheese.</title>
        <authorList>
            <consortium name="US DOE Joint Genome Institute (JGI-PGF)"/>
            <person name="Walter F."/>
            <person name="Albersmeier A."/>
            <person name="Kalinowski J."/>
            <person name="Ruckert C."/>
        </authorList>
    </citation>
    <scope>NUCLEOTIDE SEQUENCE</scope>
    <source>
        <strain evidence="1">CGMCC 4.7368</strain>
    </source>
</reference>